<sequence>MHEVEQLIDGRWAPGTGGRTLTVTGPCDDRPVTRVPVASEADVAAAVRAARAAAPEWARTAPAARAAALHAAANAIEAAAGELAEIMAGEMGKPVDGARDSIAAGVGTLRQYAELGPTHRGRSLAGDDGAIDLMAYRPRGVVAVITPWNDPVAVSCGLLGAALVTGNTVVHKPSERTPATGWRLARLFAPHLPQGVLDVVHGDAPAGAALAAGAVDVVAHVGSTATGRSIAAACARTGAKALLENGGSDPLIVDAGVDPVWAAGQAALGAFANSGQICVAVERIYVHREVAEPFVEALAAEAETWGKQIGPLVDRRLRDTVHQQVRAAVRDGATLVCGGAVPDAPGAYYPPTVLTGCTDDMPVMREETFGPVAPVLVVDSFEEALERAADSPYGLAATVLTPSMSHAQRAWRELPAGTIKVNAVFGGAPGGAAHPRRGSGQGFGYGPELLDEMTVTTVVHLEAPPTGW</sequence>
<protein>
    <submittedName>
        <fullName evidence="3">Aldehyde dehydrogenase family protein</fullName>
    </submittedName>
</protein>
<dbReference type="InterPro" id="IPR016161">
    <property type="entry name" value="Ald_DH/histidinol_DH"/>
</dbReference>
<feature type="domain" description="Aldehyde dehydrogenase" evidence="2">
    <location>
        <begin position="12"/>
        <end position="458"/>
    </location>
</feature>
<gene>
    <name evidence="3" type="ORF">KZ829_13830</name>
</gene>
<dbReference type="Gene3D" id="3.40.309.10">
    <property type="entry name" value="Aldehyde Dehydrogenase, Chain A, domain 2"/>
    <property type="match status" value="1"/>
</dbReference>
<proteinExistence type="predicted"/>
<dbReference type="InterPro" id="IPR016160">
    <property type="entry name" value="Ald_DH_CS_CYS"/>
</dbReference>
<dbReference type="EMBL" id="JAHXZI010000006">
    <property type="protein sequence ID" value="MBW6434818.1"/>
    <property type="molecule type" value="Genomic_DNA"/>
</dbReference>
<evidence type="ECO:0000313" key="4">
    <source>
        <dbReference type="Proteomes" id="UP001519863"/>
    </source>
</evidence>
<dbReference type="Gene3D" id="3.40.605.10">
    <property type="entry name" value="Aldehyde Dehydrogenase, Chain A, domain 1"/>
    <property type="match status" value="1"/>
</dbReference>
<organism evidence="3 4">
    <name type="scientific">Actinoplanes hulinensis</name>
    <dbReference type="NCBI Taxonomy" id="1144547"/>
    <lineage>
        <taxon>Bacteria</taxon>
        <taxon>Bacillati</taxon>
        <taxon>Actinomycetota</taxon>
        <taxon>Actinomycetes</taxon>
        <taxon>Micromonosporales</taxon>
        <taxon>Micromonosporaceae</taxon>
        <taxon>Actinoplanes</taxon>
    </lineage>
</organism>
<dbReference type="Proteomes" id="UP001519863">
    <property type="component" value="Unassembled WGS sequence"/>
</dbReference>
<name>A0ABS7B1C5_9ACTN</name>
<reference evidence="3 4" key="1">
    <citation type="journal article" date="2013" name="Antonie Van Leeuwenhoek">
        <title>Actinoplanes hulinensis sp. nov., a novel actinomycete isolated from soybean root (Glycine max (L.) Merr).</title>
        <authorList>
            <person name="Shen Y."/>
            <person name="Liu C."/>
            <person name="Wang X."/>
            <person name="Zhao J."/>
            <person name="Jia F."/>
            <person name="Zhang Y."/>
            <person name="Wang L."/>
            <person name="Yang D."/>
            <person name="Xiang W."/>
        </authorList>
    </citation>
    <scope>NUCLEOTIDE SEQUENCE [LARGE SCALE GENOMIC DNA]</scope>
    <source>
        <strain evidence="3 4">NEAU-M9</strain>
    </source>
</reference>
<accession>A0ABS7B1C5</accession>
<dbReference type="SUPFAM" id="SSF53720">
    <property type="entry name" value="ALDH-like"/>
    <property type="match status" value="1"/>
</dbReference>
<dbReference type="CDD" id="cd07078">
    <property type="entry name" value="ALDH"/>
    <property type="match status" value="1"/>
</dbReference>
<dbReference type="RefSeq" id="WP_220144273.1">
    <property type="nucleotide sequence ID" value="NZ_JAHXZI010000006.1"/>
</dbReference>
<dbReference type="PANTHER" id="PTHR11699">
    <property type="entry name" value="ALDEHYDE DEHYDROGENASE-RELATED"/>
    <property type="match status" value="1"/>
</dbReference>
<dbReference type="InterPro" id="IPR016163">
    <property type="entry name" value="Ald_DH_C"/>
</dbReference>
<dbReference type="PROSITE" id="PS00070">
    <property type="entry name" value="ALDEHYDE_DEHYDR_CYS"/>
    <property type="match status" value="1"/>
</dbReference>
<evidence type="ECO:0000256" key="1">
    <source>
        <dbReference type="ARBA" id="ARBA00023002"/>
    </source>
</evidence>
<keyword evidence="1" id="KW-0560">Oxidoreductase</keyword>
<evidence type="ECO:0000313" key="3">
    <source>
        <dbReference type="EMBL" id="MBW6434818.1"/>
    </source>
</evidence>
<dbReference type="InterPro" id="IPR016162">
    <property type="entry name" value="Ald_DH_N"/>
</dbReference>
<dbReference type="Pfam" id="PF00171">
    <property type="entry name" value="Aldedh"/>
    <property type="match status" value="1"/>
</dbReference>
<evidence type="ECO:0000259" key="2">
    <source>
        <dbReference type="Pfam" id="PF00171"/>
    </source>
</evidence>
<keyword evidence="4" id="KW-1185">Reference proteome</keyword>
<dbReference type="InterPro" id="IPR015590">
    <property type="entry name" value="Aldehyde_DH_dom"/>
</dbReference>
<comment type="caution">
    <text evidence="3">The sequence shown here is derived from an EMBL/GenBank/DDBJ whole genome shotgun (WGS) entry which is preliminary data.</text>
</comment>